<dbReference type="Gene3D" id="3.30.110.170">
    <property type="entry name" value="Protein of unknown function (DUF541), domain 1"/>
    <property type="match status" value="1"/>
</dbReference>
<protein>
    <submittedName>
        <fullName evidence="1">SIMPL domain-containing protein</fullName>
    </submittedName>
</protein>
<organism evidence="1 2">
    <name type="scientific">[Mycobacterium] burgundiense</name>
    <dbReference type="NCBI Taxonomy" id="3064286"/>
    <lineage>
        <taxon>Bacteria</taxon>
        <taxon>Bacillati</taxon>
        <taxon>Actinomycetota</taxon>
        <taxon>Actinomycetes</taxon>
        <taxon>Mycobacteriales</taxon>
        <taxon>Mycobacteriaceae</taxon>
        <taxon>Mycolicibacterium</taxon>
    </lineage>
</organism>
<sequence length="214" mass="23759">MTALEIIVRGEARQRYPAERATVGLAATLEGADRTDVYRRAVALADPLTAELRRLQDGGAVTRWSSDQLRVFSYRPYSETKTRQLRYRVAIKVDAEFADFEALSEFLDRWAVEDGVDVNHTTWDVTEDNRREYEAQLRRAAVADATQKAQSYADAAGRGPVTAVQLSDPNMLDTGHRAARVFAMAAPEGGGPALELRPDDIVLQVAVDARFFAE</sequence>
<reference evidence="1 2" key="1">
    <citation type="submission" date="2023-08" db="EMBL/GenBank/DDBJ databases">
        <authorList>
            <person name="Folkvardsen B D."/>
            <person name="Norman A."/>
        </authorList>
    </citation>
    <scope>NUCLEOTIDE SEQUENCE [LARGE SCALE GENOMIC DNA]</scope>
    <source>
        <strain evidence="1 2">Mu0053</strain>
    </source>
</reference>
<proteinExistence type="predicted"/>
<dbReference type="EMBL" id="OY726397">
    <property type="protein sequence ID" value="CAJ1500874.1"/>
    <property type="molecule type" value="Genomic_DNA"/>
</dbReference>
<dbReference type="RefSeq" id="WP_308481982.1">
    <property type="nucleotide sequence ID" value="NZ_OY726397.1"/>
</dbReference>
<gene>
    <name evidence="1" type="ORF">MU0053_001781</name>
</gene>
<name>A0ABN9N5M8_9MYCO</name>
<dbReference type="InterPro" id="IPR052022">
    <property type="entry name" value="26kDa_periplasmic_antigen"/>
</dbReference>
<dbReference type="PANTHER" id="PTHR34387">
    <property type="entry name" value="SLR1258 PROTEIN"/>
    <property type="match status" value="1"/>
</dbReference>
<evidence type="ECO:0000313" key="1">
    <source>
        <dbReference type="EMBL" id="CAJ1500874.1"/>
    </source>
</evidence>
<dbReference type="InterPro" id="IPR007497">
    <property type="entry name" value="SIMPL/DUF541"/>
</dbReference>
<dbReference type="Proteomes" id="UP001190465">
    <property type="component" value="Chromosome"/>
</dbReference>
<accession>A0ABN9N5M8</accession>
<dbReference type="Pfam" id="PF04402">
    <property type="entry name" value="SIMPL"/>
    <property type="match status" value="1"/>
</dbReference>
<keyword evidence="2" id="KW-1185">Reference proteome</keyword>
<evidence type="ECO:0000313" key="2">
    <source>
        <dbReference type="Proteomes" id="UP001190465"/>
    </source>
</evidence>
<dbReference type="PANTHER" id="PTHR34387:SF1">
    <property type="entry name" value="PERIPLASMIC IMMUNOGENIC PROTEIN"/>
    <property type="match status" value="1"/>
</dbReference>
<dbReference type="Gene3D" id="3.30.70.2970">
    <property type="entry name" value="Protein of unknown function (DUF541), domain 2"/>
    <property type="match status" value="1"/>
</dbReference>